<evidence type="ECO:0000256" key="1">
    <source>
        <dbReference type="ARBA" id="ARBA00007754"/>
    </source>
</evidence>
<proteinExistence type="inferred from homology"/>
<evidence type="ECO:0000313" key="8">
    <source>
        <dbReference type="EMBL" id="MCR2803918.1"/>
    </source>
</evidence>
<dbReference type="EMBL" id="JANIPJ010000004">
    <property type="protein sequence ID" value="MCR2803918.1"/>
    <property type="molecule type" value="Genomic_DNA"/>
</dbReference>
<organism evidence="8 9">
    <name type="scientific">Paenibacillus soyae</name>
    <dbReference type="NCBI Taxonomy" id="2969249"/>
    <lineage>
        <taxon>Bacteria</taxon>
        <taxon>Bacillati</taxon>
        <taxon>Bacillota</taxon>
        <taxon>Bacilli</taxon>
        <taxon>Bacillales</taxon>
        <taxon>Paenibacillaceae</taxon>
        <taxon>Paenibacillus</taxon>
    </lineage>
</organism>
<feature type="domain" description="F5/8 type C" evidence="6">
    <location>
        <begin position="31"/>
        <end position="163"/>
    </location>
</feature>
<dbReference type="PANTHER" id="PTHR40079">
    <property type="entry name" value="MANNAN ENDO-1,4-BETA-MANNOSIDASE E-RELATED"/>
    <property type="match status" value="1"/>
</dbReference>
<evidence type="ECO:0000259" key="6">
    <source>
        <dbReference type="PROSITE" id="PS50022"/>
    </source>
</evidence>
<dbReference type="InterPro" id="IPR008979">
    <property type="entry name" value="Galactose-bd-like_sf"/>
</dbReference>
<accession>A0A9X2S9T5</accession>
<dbReference type="PROSITE" id="PS51764">
    <property type="entry name" value="GH26"/>
    <property type="match status" value="1"/>
</dbReference>
<name>A0A9X2S9T5_9BACL</name>
<evidence type="ECO:0000259" key="7">
    <source>
        <dbReference type="PROSITE" id="PS51764"/>
    </source>
</evidence>
<feature type="signal peptide" evidence="5">
    <location>
        <begin position="1"/>
        <end position="22"/>
    </location>
</feature>
<evidence type="ECO:0000313" key="9">
    <source>
        <dbReference type="Proteomes" id="UP001141950"/>
    </source>
</evidence>
<evidence type="ECO:0000256" key="2">
    <source>
        <dbReference type="ARBA" id="ARBA00022801"/>
    </source>
</evidence>
<evidence type="ECO:0000256" key="4">
    <source>
        <dbReference type="PROSITE-ProRule" id="PRU01100"/>
    </source>
</evidence>
<gene>
    <name evidence="8" type="ORF">NQZ67_08480</name>
</gene>
<dbReference type="InterPro" id="IPR000421">
    <property type="entry name" value="FA58C"/>
</dbReference>
<dbReference type="GO" id="GO:0006080">
    <property type="term" value="P:substituted mannan metabolic process"/>
    <property type="evidence" value="ECO:0007669"/>
    <property type="project" value="InterPro"/>
</dbReference>
<dbReference type="GO" id="GO:0016985">
    <property type="term" value="F:mannan endo-1,4-beta-mannosidase activity"/>
    <property type="evidence" value="ECO:0007669"/>
    <property type="project" value="InterPro"/>
</dbReference>
<dbReference type="InterPro" id="IPR022790">
    <property type="entry name" value="GH26_dom"/>
</dbReference>
<keyword evidence="3 4" id="KW-0326">Glycosidase</keyword>
<dbReference type="SUPFAM" id="SSF51445">
    <property type="entry name" value="(Trans)glycosidases"/>
    <property type="match status" value="1"/>
</dbReference>
<dbReference type="PROSITE" id="PS50022">
    <property type="entry name" value="FA58C_3"/>
    <property type="match status" value="1"/>
</dbReference>
<dbReference type="PANTHER" id="PTHR40079:SF4">
    <property type="entry name" value="GH26 DOMAIN-CONTAINING PROTEIN-RELATED"/>
    <property type="match status" value="1"/>
</dbReference>
<comment type="similarity">
    <text evidence="1 4">Belongs to the glycosyl hydrolase 26 family.</text>
</comment>
<dbReference type="Gene3D" id="2.60.120.260">
    <property type="entry name" value="Galactose-binding domain-like"/>
    <property type="match status" value="1"/>
</dbReference>
<sequence>MMKKTGWNLVLVFMAIVMLVSATSIQPPPKAAAAPINMAYGKPVQVSSTENASYSAPNAVDANGNTRWSSSYADQQYLIVDLGSAQTVSSVRISWEAAYARQFQIQTSTNNSTWNTVYSNYNAAGGSQTIHFSAVSARYVKIYMIQRATSYGFSLWEFEIYDTGSGGGGETIGVLDYLRGVGRTGTIIGQHNREPNSNPSYYTNQIYNRTGKYPALWSGDFLFSQSDVDNRWTMIYEAERQWYNGAIINLMLHVTNPKQGEVGAWQGGVVSDLTDSEWSSLITNGGTLNSAWKKRLDTYATYLQYLEDRGVPVLFRPFHEMNQGIFWWAGRSGANGTAALYRLTHDYLEYTKGLSNLIWVWDMQDLAPPSGKTFATDWASYNPGSSYWDVFAVDIYEGLTMEKYNAAIAVAGEKPIAIGEFAKMPTPSQLQQMPRWAFAMGWAEWVYAVVPGQNNNQPFNTTSEIQATYYAANVVTLDELPSLQ</sequence>
<feature type="active site" description="Nucleophile" evidence="4">
    <location>
        <position position="420"/>
    </location>
</feature>
<dbReference type="InterPro" id="IPR000805">
    <property type="entry name" value="Glyco_hydro_26"/>
</dbReference>
<dbReference type="SUPFAM" id="SSF49785">
    <property type="entry name" value="Galactose-binding domain-like"/>
    <property type="match status" value="1"/>
</dbReference>
<evidence type="ECO:0000256" key="5">
    <source>
        <dbReference type="SAM" id="SignalP"/>
    </source>
</evidence>
<dbReference type="PRINTS" id="PR00739">
    <property type="entry name" value="GLHYDRLASE26"/>
</dbReference>
<dbReference type="Gene3D" id="3.20.20.80">
    <property type="entry name" value="Glycosidases"/>
    <property type="match status" value="1"/>
</dbReference>
<feature type="domain" description="GH26" evidence="7">
    <location>
        <begin position="169"/>
        <end position="478"/>
    </location>
</feature>
<dbReference type="InterPro" id="IPR017853">
    <property type="entry name" value="GH"/>
</dbReference>
<dbReference type="Pfam" id="PF02156">
    <property type="entry name" value="Glyco_hydro_26"/>
    <property type="match status" value="1"/>
</dbReference>
<reference evidence="8" key="1">
    <citation type="submission" date="2022-08" db="EMBL/GenBank/DDBJ databases">
        <title>The genomic sequence of strain Paenibacillus sp. SCIV0701.</title>
        <authorList>
            <person name="Zhao H."/>
        </authorList>
    </citation>
    <scope>NUCLEOTIDE SEQUENCE</scope>
    <source>
        <strain evidence="8">SCIV0701</strain>
    </source>
</reference>
<protein>
    <submittedName>
        <fullName evidence="8">Glycosyl hydrolase</fullName>
    </submittedName>
</protein>
<dbReference type="AlphaFoldDB" id="A0A9X2S9T5"/>
<dbReference type="Pfam" id="PF00754">
    <property type="entry name" value="F5_F8_type_C"/>
    <property type="match status" value="1"/>
</dbReference>
<evidence type="ECO:0000256" key="3">
    <source>
        <dbReference type="ARBA" id="ARBA00023295"/>
    </source>
</evidence>
<feature type="active site" description="Proton donor" evidence="4">
    <location>
        <position position="320"/>
    </location>
</feature>
<dbReference type="Proteomes" id="UP001141950">
    <property type="component" value="Unassembled WGS sequence"/>
</dbReference>
<keyword evidence="2 4" id="KW-0378">Hydrolase</keyword>
<keyword evidence="5" id="KW-0732">Signal</keyword>
<comment type="caution">
    <text evidence="8">The sequence shown here is derived from an EMBL/GenBank/DDBJ whole genome shotgun (WGS) entry which is preliminary data.</text>
</comment>
<keyword evidence="9" id="KW-1185">Reference proteome</keyword>
<feature type="chain" id="PRO_5040849227" evidence="5">
    <location>
        <begin position="23"/>
        <end position="484"/>
    </location>
</feature>